<dbReference type="RefSeq" id="WP_004216903.1">
    <property type="nucleotide sequence ID" value="NC_013922.1"/>
</dbReference>
<feature type="region of interest" description="Disordered" evidence="1">
    <location>
        <begin position="37"/>
        <end position="56"/>
    </location>
</feature>
<organism evidence="2 4">
    <name type="scientific">Natrialba magadii (strain ATCC 43099 / DSM 3394 / CCM 3739 / CIP 104546 / IAM 13178 / JCM 8861 / NBRC 102185 / NCIMB 2190 / MS3)</name>
    <name type="common">Natronobacterium magadii</name>
    <dbReference type="NCBI Taxonomy" id="547559"/>
    <lineage>
        <taxon>Archaea</taxon>
        <taxon>Methanobacteriati</taxon>
        <taxon>Methanobacteriota</taxon>
        <taxon>Stenosarchaea group</taxon>
        <taxon>Halobacteria</taxon>
        <taxon>Halobacteriales</taxon>
        <taxon>Natrialbaceae</taxon>
        <taxon>Natrialba</taxon>
    </lineage>
</organism>
<protein>
    <submittedName>
        <fullName evidence="2">Isopentenyl-diphosphate delta-isomerase II 2</fullName>
    </submittedName>
</protein>
<accession>D3SRD3</accession>
<dbReference type="PATRIC" id="fig|547559.17.peg.3499"/>
<reference evidence="2" key="4">
    <citation type="submission" date="2016-09" db="EMBL/GenBank/DDBJ databases">
        <authorList>
            <person name="Pfeiffer F."/>
        </authorList>
    </citation>
    <scope>NUCLEOTIDE SEQUENCE</scope>
    <source>
        <strain evidence="2">ATCC 43099</strain>
    </source>
</reference>
<name>D3SRD3_NATMM</name>
<evidence type="ECO:0000313" key="2">
    <source>
        <dbReference type="EMBL" id="ADD04638.1"/>
    </source>
</evidence>
<dbReference type="EMBL" id="AOHS01000056">
    <property type="protein sequence ID" value="ELY25293.1"/>
    <property type="molecule type" value="Genomic_DNA"/>
</dbReference>
<dbReference type="Proteomes" id="UP000001879">
    <property type="component" value="Chromosome"/>
</dbReference>
<dbReference type="PaxDb" id="547559-Nmag_1054"/>
<evidence type="ECO:0000313" key="5">
    <source>
        <dbReference type="Proteomes" id="UP000011543"/>
    </source>
</evidence>
<evidence type="ECO:0000313" key="3">
    <source>
        <dbReference type="EMBL" id="ELY25293.1"/>
    </source>
</evidence>
<reference evidence="4" key="1">
    <citation type="submission" date="2010-02" db="EMBL/GenBank/DDBJ databases">
        <title>Complete sequence of chromosome of Natrialba magadii ATCC 43099.</title>
        <authorList>
            <consortium name="US DOE Joint Genome Institute"/>
            <person name="Lucas S."/>
            <person name="Copeland A."/>
            <person name="Lapidus A."/>
            <person name="Cheng J.-F."/>
            <person name="Bruce D."/>
            <person name="Goodwin L."/>
            <person name="Pitluck S."/>
            <person name="Davenport K."/>
            <person name="Saunders E."/>
            <person name="Detter J.C."/>
            <person name="Han C."/>
            <person name="Tapia R."/>
            <person name="Land M."/>
            <person name="Hauser L."/>
            <person name="Kyrpides N."/>
            <person name="Mikhailova N."/>
            <person name="De Castro R.E."/>
            <person name="Maupin-Furlow J.A."/>
            <person name="Woyke T."/>
        </authorList>
    </citation>
    <scope>NUCLEOTIDE SEQUENCE [LARGE SCALE GENOMIC DNA]</scope>
    <source>
        <strain evidence="4">ATCC 43099 / DSM 3394 / CCM 3739 / CIP 104546 / IAM 13178 / JCM 8861 / NBRC 102185 / NCIMB 2190 / MS3</strain>
    </source>
</reference>
<reference evidence="3 5" key="3">
    <citation type="journal article" date="2014" name="PLoS Genet.">
        <title>Phylogenetically driven sequencing of extremely halophilic archaea reveals strategies for static and dynamic osmo-response.</title>
        <authorList>
            <person name="Becker E.A."/>
            <person name="Seitzer P.M."/>
            <person name="Tritt A."/>
            <person name="Larsen D."/>
            <person name="Krusor M."/>
            <person name="Yao A.I."/>
            <person name="Wu D."/>
            <person name="Madern D."/>
            <person name="Eisen J.A."/>
            <person name="Darling A.E."/>
            <person name="Facciotti M.T."/>
        </authorList>
    </citation>
    <scope>NUCLEOTIDE SEQUENCE [LARGE SCALE GENOMIC DNA]</scope>
    <source>
        <strain evidence="5">ATCC 43099 / DSM 3394 / CCM 3739 / CIP 104546 / IAM 13178 / JCM 8861 / NBRC 102185 / NCIMB 2190 / MS3</strain>
        <strain evidence="3">MS-3</strain>
    </source>
</reference>
<gene>
    <name evidence="2" type="ordered locus">Nmag_1054</name>
    <name evidence="3" type="ORF">C500_17786</name>
</gene>
<keyword evidence="3" id="KW-0413">Isomerase</keyword>
<keyword evidence="4" id="KW-1185">Reference proteome</keyword>
<dbReference type="EMBL" id="CP001932">
    <property type="protein sequence ID" value="ADD04638.1"/>
    <property type="molecule type" value="Genomic_DNA"/>
</dbReference>
<dbReference type="KEGG" id="nmg:Nmag_1054"/>
<dbReference type="HOGENOM" id="CLU_3003234_0_0_2"/>
<proteinExistence type="predicted"/>
<evidence type="ECO:0000256" key="1">
    <source>
        <dbReference type="SAM" id="MobiDB-lite"/>
    </source>
</evidence>
<dbReference type="GO" id="GO:0016853">
    <property type="term" value="F:isomerase activity"/>
    <property type="evidence" value="ECO:0007669"/>
    <property type="project" value="UniProtKB-KW"/>
</dbReference>
<dbReference type="AlphaFoldDB" id="D3SRD3"/>
<dbReference type="Proteomes" id="UP000011543">
    <property type="component" value="Unassembled WGS sequence"/>
</dbReference>
<reference evidence="2 4" key="2">
    <citation type="journal article" date="2012" name="BMC Genomics">
        <title>A comparative genomics perspective on the genetic content of the alkaliphilic haloarchaeon Natrialba magadii ATCC 43099T.</title>
        <authorList>
            <person name="Siddaramappa S."/>
            <person name="Challacombe J.F."/>
            <person name="Decastro R.E."/>
            <person name="Pfeiffer F."/>
            <person name="Sastre D.E."/>
            <person name="Gimenez M.I."/>
            <person name="Paggi R.A."/>
            <person name="Detter J.C."/>
            <person name="Davenport K.W."/>
            <person name="Goodwin L.A."/>
            <person name="Kyrpides N."/>
            <person name="Tapia R."/>
            <person name="Pitluck S."/>
            <person name="Lucas S."/>
            <person name="Woyke T."/>
            <person name="Maupin-Furlow J.A."/>
        </authorList>
    </citation>
    <scope>NUCLEOTIDE SEQUENCE [LARGE SCALE GENOMIC DNA]</scope>
    <source>
        <strain evidence="2">ATCC 43099</strain>
        <strain evidence="4">ATCC 43099 / DSM 3394 / CCM 3739 / CIP 104546 / IAM 13178 / JCM 8861 / NBRC 102185 / NCIMB 2190 / MS3</strain>
    </source>
</reference>
<dbReference type="STRING" id="547559.Nmag_1054"/>
<dbReference type="GeneID" id="8823885"/>
<sequence>MTTDNPQYGPNRQVEVSRRGMLEAEQPAFHASYEHRVEQAREKVDEVDRPTIRRAD</sequence>
<evidence type="ECO:0000313" key="4">
    <source>
        <dbReference type="Proteomes" id="UP000001879"/>
    </source>
</evidence>